<dbReference type="PANTHER" id="PTHR37526">
    <property type="entry name" value="PROTEIN TUSB"/>
    <property type="match status" value="1"/>
</dbReference>
<dbReference type="Proteomes" id="UP000638188">
    <property type="component" value="Unassembled WGS sequence"/>
</dbReference>
<reference evidence="2" key="1">
    <citation type="journal article" date="2019" name="Int. J. Syst. Evol. Microbiol.">
        <title>The Global Catalogue of Microorganisms (GCM) 10K type strain sequencing project: providing services to taxonomists for standard genome sequencing and annotation.</title>
        <authorList>
            <consortium name="The Broad Institute Genomics Platform"/>
            <consortium name="The Broad Institute Genome Sequencing Center for Infectious Disease"/>
            <person name="Wu L."/>
            <person name="Ma J."/>
        </authorList>
    </citation>
    <scope>NUCLEOTIDE SEQUENCE [LARGE SCALE GENOMIC DNA]</scope>
    <source>
        <strain evidence="2">CGMCC 1.12482</strain>
    </source>
</reference>
<dbReference type="RefSeq" id="WP_150276978.1">
    <property type="nucleotide sequence ID" value="NZ_BMFF01000004.1"/>
</dbReference>
<evidence type="ECO:0008006" key="3">
    <source>
        <dbReference type="Google" id="ProtNLM"/>
    </source>
</evidence>
<gene>
    <name evidence="1" type="ORF">GCM10007418_22020</name>
</gene>
<name>A0ABQ1PS39_9GAMM</name>
<evidence type="ECO:0000313" key="2">
    <source>
        <dbReference type="Proteomes" id="UP000638188"/>
    </source>
</evidence>
<dbReference type="Pfam" id="PF04077">
    <property type="entry name" value="DsrH"/>
    <property type="match status" value="1"/>
</dbReference>
<organism evidence="1 2">
    <name type="scientific">Halopseudomonas salina</name>
    <dbReference type="NCBI Taxonomy" id="1323744"/>
    <lineage>
        <taxon>Bacteria</taxon>
        <taxon>Pseudomonadati</taxon>
        <taxon>Pseudomonadota</taxon>
        <taxon>Gammaproteobacteria</taxon>
        <taxon>Pseudomonadales</taxon>
        <taxon>Pseudomonadaceae</taxon>
        <taxon>Halopseudomonas</taxon>
    </lineage>
</organism>
<dbReference type="EMBL" id="BMFF01000004">
    <property type="protein sequence ID" value="GGD02414.1"/>
    <property type="molecule type" value="Genomic_DNA"/>
</dbReference>
<dbReference type="SUPFAM" id="SSF75169">
    <property type="entry name" value="DsrEFH-like"/>
    <property type="match status" value="1"/>
</dbReference>
<protein>
    <recommendedName>
        <fullName evidence="3">tRNA 2-thiouridine synthesizing protein B</fullName>
    </recommendedName>
</protein>
<comment type="caution">
    <text evidence="1">The sequence shown here is derived from an EMBL/GenBank/DDBJ whole genome shotgun (WGS) entry which is preliminary data.</text>
</comment>
<dbReference type="NCBIfam" id="TIGR03011">
    <property type="entry name" value="sulf_tusB_dsrH"/>
    <property type="match status" value="1"/>
</dbReference>
<keyword evidence="2" id="KW-1185">Reference proteome</keyword>
<dbReference type="InterPro" id="IPR007215">
    <property type="entry name" value="Sulphur_relay_TusB/DsrH"/>
</dbReference>
<proteinExistence type="predicted"/>
<dbReference type="InterPro" id="IPR027396">
    <property type="entry name" value="DsrEFH-like"/>
</dbReference>
<evidence type="ECO:0000313" key="1">
    <source>
        <dbReference type="EMBL" id="GGD02414.1"/>
    </source>
</evidence>
<accession>A0ABQ1PS39</accession>
<dbReference type="PANTHER" id="PTHR37526:SF1">
    <property type="entry name" value="PROTEIN TUSB"/>
    <property type="match status" value="1"/>
</dbReference>
<dbReference type="Gene3D" id="3.40.1260.10">
    <property type="entry name" value="DsrEFH-like"/>
    <property type="match status" value="1"/>
</dbReference>
<sequence length="103" mass="10909">MSAPLLHILRHSPSANSSLASCKRVLASGQSILFTEDAVYALLPGSAALSSIGLLPGDVRLYVLETDLLARGLALDDLPSRVQPTGYAGMVRLCEQSSKVISW</sequence>